<accession>A0A0L0SA35</accession>
<evidence type="ECO:0000313" key="6">
    <source>
        <dbReference type="Proteomes" id="UP000054350"/>
    </source>
</evidence>
<organism evidence="5 6">
    <name type="scientific">Allomyces macrogynus (strain ATCC 38327)</name>
    <name type="common">Allomyces javanicus var. macrogynus</name>
    <dbReference type="NCBI Taxonomy" id="578462"/>
    <lineage>
        <taxon>Eukaryota</taxon>
        <taxon>Fungi</taxon>
        <taxon>Fungi incertae sedis</taxon>
        <taxon>Blastocladiomycota</taxon>
        <taxon>Blastocladiomycetes</taxon>
        <taxon>Blastocladiales</taxon>
        <taxon>Blastocladiaceae</taxon>
        <taxon>Allomyces</taxon>
    </lineage>
</organism>
<dbReference type="InterPro" id="IPR023214">
    <property type="entry name" value="HAD_sf"/>
</dbReference>
<keyword evidence="4" id="KW-0460">Magnesium</keyword>
<dbReference type="EC" id="3.1.3.41" evidence="1"/>
<dbReference type="PANTHER" id="PTHR19288:SF46">
    <property type="entry name" value="HALOACID DEHALOGENASE-LIKE HYDROLASE DOMAIN-CONTAINING PROTEIN 2"/>
    <property type="match status" value="1"/>
</dbReference>
<evidence type="ECO:0000256" key="3">
    <source>
        <dbReference type="PIRSR" id="PIRSR000915-2"/>
    </source>
</evidence>
<comment type="cofactor">
    <cofactor evidence="4">
        <name>Mg(2+)</name>
        <dbReference type="ChEBI" id="CHEBI:18420"/>
    </cofactor>
    <text evidence="4">Divalent metal ions. Mg(2+) is the most effective.</text>
</comment>
<dbReference type="eggNOG" id="KOG2882">
    <property type="taxonomic scope" value="Eukaryota"/>
</dbReference>
<dbReference type="GO" id="GO:0046872">
    <property type="term" value="F:metal ion binding"/>
    <property type="evidence" value="ECO:0007669"/>
    <property type="project" value="UniProtKB-KW"/>
</dbReference>
<evidence type="ECO:0000313" key="5">
    <source>
        <dbReference type="EMBL" id="KNE59331.1"/>
    </source>
</evidence>
<dbReference type="SUPFAM" id="SSF56784">
    <property type="entry name" value="HAD-like"/>
    <property type="match status" value="1"/>
</dbReference>
<evidence type="ECO:0000256" key="4">
    <source>
        <dbReference type="PIRSR" id="PIRSR000915-3"/>
    </source>
</evidence>
<dbReference type="EMBL" id="GG745334">
    <property type="protein sequence ID" value="KNE59331.1"/>
    <property type="molecule type" value="Genomic_DNA"/>
</dbReference>
<dbReference type="Pfam" id="PF13344">
    <property type="entry name" value="Hydrolase_6"/>
    <property type="match status" value="1"/>
</dbReference>
<feature type="active site" description="Nucleophile" evidence="2">
    <location>
        <position position="25"/>
    </location>
</feature>
<proteinExistence type="predicted"/>
<reference evidence="5 6" key="1">
    <citation type="submission" date="2009-11" db="EMBL/GenBank/DDBJ databases">
        <title>Annotation of Allomyces macrogynus ATCC 38327.</title>
        <authorList>
            <consortium name="The Broad Institute Genome Sequencing Platform"/>
            <person name="Russ C."/>
            <person name="Cuomo C."/>
            <person name="Burger G."/>
            <person name="Gray M.W."/>
            <person name="Holland P.W.H."/>
            <person name="King N."/>
            <person name="Lang F.B.F."/>
            <person name="Roger A.J."/>
            <person name="Ruiz-Trillo I."/>
            <person name="Young S.K."/>
            <person name="Zeng Q."/>
            <person name="Gargeya S."/>
            <person name="Fitzgerald M."/>
            <person name="Haas B."/>
            <person name="Abouelleil A."/>
            <person name="Alvarado L."/>
            <person name="Arachchi H.M."/>
            <person name="Berlin A."/>
            <person name="Chapman S.B."/>
            <person name="Gearin G."/>
            <person name="Goldberg J."/>
            <person name="Griggs A."/>
            <person name="Gujja S."/>
            <person name="Hansen M."/>
            <person name="Heiman D."/>
            <person name="Howarth C."/>
            <person name="Larimer J."/>
            <person name="Lui A."/>
            <person name="MacDonald P.J.P."/>
            <person name="McCowen C."/>
            <person name="Montmayeur A."/>
            <person name="Murphy C."/>
            <person name="Neiman D."/>
            <person name="Pearson M."/>
            <person name="Priest M."/>
            <person name="Roberts A."/>
            <person name="Saif S."/>
            <person name="Shea T."/>
            <person name="Sisk P."/>
            <person name="Stolte C."/>
            <person name="Sykes S."/>
            <person name="Wortman J."/>
            <person name="Nusbaum C."/>
            <person name="Birren B."/>
        </authorList>
    </citation>
    <scope>NUCLEOTIDE SEQUENCE [LARGE SCALE GENOMIC DNA]</scope>
    <source>
        <strain evidence="5 6">ATCC 38327</strain>
    </source>
</reference>
<dbReference type="STRING" id="578462.A0A0L0SA35"/>
<dbReference type="GO" id="GO:0005737">
    <property type="term" value="C:cytoplasm"/>
    <property type="evidence" value="ECO:0007669"/>
    <property type="project" value="TreeGrafter"/>
</dbReference>
<dbReference type="Gene3D" id="3.40.50.1000">
    <property type="entry name" value="HAD superfamily/HAD-like"/>
    <property type="match status" value="2"/>
</dbReference>
<comment type="catalytic activity">
    <reaction evidence="1">
        <text>4-nitrophenyl phosphate + H2O = 4-nitrophenol + phosphate + H(+)</text>
        <dbReference type="Rhea" id="RHEA:21664"/>
        <dbReference type="ChEBI" id="CHEBI:15377"/>
        <dbReference type="ChEBI" id="CHEBI:15378"/>
        <dbReference type="ChEBI" id="CHEBI:43474"/>
        <dbReference type="ChEBI" id="CHEBI:57917"/>
        <dbReference type="ChEBI" id="CHEBI:61146"/>
        <dbReference type="EC" id="3.1.3.41"/>
    </reaction>
</comment>
<dbReference type="OrthoDB" id="413953at2759"/>
<reference evidence="6" key="2">
    <citation type="submission" date="2009-11" db="EMBL/GenBank/DDBJ databases">
        <title>The Genome Sequence of Allomyces macrogynus strain ATCC 38327.</title>
        <authorList>
            <consortium name="The Broad Institute Genome Sequencing Platform"/>
            <person name="Russ C."/>
            <person name="Cuomo C."/>
            <person name="Shea T."/>
            <person name="Young S.K."/>
            <person name="Zeng Q."/>
            <person name="Koehrsen M."/>
            <person name="Haas B."/>
            <person name="Borodovsky M."/>
            <person name="Guigo R."/>
            <person name="Alvarado L."/>
            <person name="Berlin A."/>
            <person name="Borenstein D."/>
            <person name="Chen Z."/>
            <person name="Engels R."/>
            <person name="Freedman E."/>
            <person name="Gellesch M."/>
            <person name="Goldberg J."/>
            <person name="Griggs A."/>
            <person name="Gujja S."/>
            <person name="Heiman D."/>
            <person name="Hepburn T."/>
            <person name="Howarth C."/>
            <person name="Jen D."/>
            <person name="Larson L."/>
            <person name="Lewis B."/>
            <person name="Mehta T."/>
            <person name="Park D."/>
            <person name="Pearson M."/>
            <person name="Roberts A."/>
            <person name="Saif S."/>
            <person name="Shenoy N."/>
            <person name="Sisk P."/>
            <person name="Stolte C."/>
            <person name="Sykes S."/>
            <person name="Walk T."/>
            <person name="White J."/>
            <person name="Yandava C."/>
            <person name="Burger G."/>
            <person name="Gray M.W."/>
            <person name="Holland P.W.H."/>
            <person name="King N."/>
            <person name="Lang F.B.F."/>
            <person name="Roger A.J."/>
            <person name="Ruiz-Trillo I."/>
            <person name="Lander E."/>
            <person name="Nusbaum C."/>
        </authorList>
    </citation>
    <scope>NUCLEOTIDE SEQUENCE [LARGE SCALE GENOMIC DNA]</scope>
    <source>
        <strain evidence="6">ATCC 38327</strain>
    </source>
</reference>
<dbReference type="PIRSF" id="PIRSF000915">
    <property type="entry name" value="PGP-type_phosphatase"/>
    <property type="match status" value="1"/>
</dbReference>
<dbReference type="Pfam" id="PF13242">
    <property type="entry name" value="Hydrolase_like"/>
    <property type="match status" value="1"/>
</dbReference>
<dbReference type="InterPro" id="IPR006357">
    <property type="entry name" value="HAD-SF_hydro_IIA"/>
</dbReference>
<feature type="binding site" evidence="3">
    <location>
        <position position="194"/>
    </location>
    <ligand>
        <name>substrate</name>
    </ligand>
</feature>
<dbReference type="InterPro" id="IPR036412">
    <property type="entry name" value="HAD-like_sf"/>
</dbReference>
<keyword evidence="4" id="KW-0479">Metal-binding</keyword>
<dbReference type="VEuPathDB" id="FungiDB:AMAG_03630"/>
<dbReference type="AlphaFoldDB" id="A0A0L0SA35"/>
<feature type="active site" description="Proton donor" evidence="2">
    <location>
        <position position="27"/>
    </location>
</feature>
<keyword evidence="6" id="KW-1185">Reference proteome</keyword>
<dbReference type="GO" id="GO:0004035">
    <property type="term" value="F:alkaline phosphatase activity"/>
    <property type="evidence" value="ECO:0007669"/>
    <property type="project" value="TreeGrafter"/>
</dbReference>
<feature type="binding site" evidence="4">
    <location>
        <position position="27"/>
    </location>
    <ligand>
        <name>Mg(2+)</name>
        <dbReference type="ChEBI" id="CHEBI:18420"/>
    </ligand>
</feature>
<name>A0A0L0SA35_ALLM3</name>
<feature type="binding site" evidence="4">
    <location>
        <position position="25"/>
    </location>
    <ligand>
        <name>Mg(2+)</name>
        <dbReference type="ChEBI" id="CHEBI:18420"/>
    </ligand>
</feature>
<dbReference type="OMA" id="CETDIKF"/>
<dbReference type="GO" id="GO:0008967">
    <property type="term" value="F:phosphoglycolate phosphatase activity"/>
    <property type="evidence" value="ECO:0007669"/>
    <property type="project" value="TreeGrafter"/>
</dbReference>
<dbReference type="Proteomes" id="UP000054350">
    <property type="component" value="Unassembled WGS sequence"/>
</dbReference>
<dbReference type="PANTHER" id="PTHR19288">
    <property type="entry name" value="4-NITROPHENYLPHOSPHATASE-RELATED"/>
    <property type="match status" value="1"/>
</dbReference>
<protein>
    <recommendedName>
        <fullName evidence="1">4-nitrophenylphosphatase</fullName>
        <shortName evidence="1">PNPPase</shortName>
        <ecNumber evidence="1">3.1.3.41</ecNumber>
    </recommendedName>
</protein>
<evidence type="ECO:0000256" key="2">
    <source>
        <dbReference type="PIRSR" id="PIRSR000915-1"/>
    </source>
</evidence>
<evidence type="ECO:0000256" key="1">
    <source>
        <dbReference type="PIRNR" id="PIRNR000915"/>
    </source>
</evidence>
<feature type="binding site" evidence="4">
    <location>
        <position position="219"/>
    </location>
    <ligand>
        <name>Mg(2+)</name>
        <dbReference type="ChEBI" id="CHEBI:18420"/>
    </ligand>
</feature>
<sequence>MTSQHLTAADDLRAFVDRFNTFLLDMDGVLWQGSDIIDGARETLAQFRAMAPHCRHNNSTKSRDSYVEKLTKLGFTGVTADEIFGSSYATACYFTTIDFPKDKLIYVMGQQGIVDEFTAQGFQTCGLEGQGAIFTPSTSWSRSNLTSASAPSLLFIATNADSQYPVSGRTFPGTGALFQPLITSTGRQPVVIGKPHATMLDVIVATHHLDPHRTCMVGDRLDTDIAFGRHGGCATLLVLSGVTREDQVPSAPEDMRPDYIVPSLGAFQDIL</sequence>
<keyword evidence="1 5" id="KW-0378">Hydrolase</keyword>
<gene>
    <name evidence="5" type="ORF">AMAG_03630</name>
</gene>